<comment type="caution">
    <text evidence="1">The sequence shown here is derived from an EMBL/GenBank/DDBJ whole genome shotgun (WGS) entry which is preliminary data.</text>
</comment>
<reference evidence="1 2" key="1">
    <citation type="submission" date="2024-05" db="EMBL/GenBank/DDBJ databases">
        <authorList>
            <person name="Wallberg A."/>
        </authorList>
    </citation>
    <scope>NUCLEOTIDE SEQUENCE [LARGE SCALE GENOMIC DNA]</scope>
</reference>
<accession>A0AAV2PHJ8</accession>
<organism evidence="1 2">
    <name type="scientific">Meganyctiphanes norvegica</name>
    <name type="common">Northern krill</name>
    <name type="synonym">Thysanopoda norvegica</name>
    <dbReference type="NCBI Taxonomy" id="48144"/>
    <lineage>
        <taxon>Eukaryota</taxon>
        <taxon>Metazoa</taxon>
        <taxon>Ecdysozoa</taxon>
        <taxon>Arthropoda</taxon>
        <taxon>Crustacea</taxon>
        <taxon>Multicrustacea</taxon>
        <taxon>Malacostraca</taxon>
        <taxon>Eumalacostraca</taxon>
        <taxon>Eucarida</taxon>
        <taxon>Euphausiacea</taxon>
        <taxon>Euphausiidae</taxon>
        <taxon>Meganyctiphanes</taxon>
    </lineage>
</organism>
<dbReference type="EMBL" id="CAXKWB010000047">
    <property type="protein sequence ID" value="CAL4058803.1"/>
    <property type="molecule type" value="Genomic_DNA"/>
</dbReference>
<evidence type="ECO:0000313" key="2">
    <source>
        <dbReference type="Proteomes" id="UP001497623"/>
    </source>
</evidence>
<sequence>MVEEIIKKILLLIQLQEHLLKTLVRDIKMNQKIQHHLNLLKILFQCPNIHHHKDWNFPQASGPQILTVFLLLNLWFLHKILISHPHLVVLNWGSWLHAVN</sequence>
<name>A0AAV2PHJ8_MEGNR</name>
<dbReference type="AlphaFoldDB" id="A0AAV2PHJ8"/>
<gene>
    <name evidence="1" type="ORF">MNOR_LOCUS247</name>
</gene>
<evidence type="ECO:0000313" key="1">
    <source>
        <dbReference type="EMBL" id="CAL4058803.1"/>
    </source>
</evidence>
<dbReference type="Proteomes" id="UP001497623">
    <property type="component" value="Unassembled WGS sequence"/>
</dbReference>
<proteinExistence type="predicted"/>
<protein>
    <submittedName>
        <fullName evidence="1">Uncharacterized protein</fullName>
    </submittedName>
</protein>
<keyword evidence="2" id="KW-1185">Reference proteome</keyword>